<dbReference type="STRING" id="980251.GCA_001642875_04212"/>
<dbReference type="SUPFAM" id="SSF75169">
    <property type="entry name" value="DsrEFH-like"/>
    <property type="match status" value="1"/>
</dbReference>
<dbReference type="Gene3D" id="3.40.1260.10">
    <property type="entry name" value="DsrEFH-like"/>
    <property type="match status" value="1"/>
</dbReference>
<accession>A0A5B9PGU6</accession>
<reference evidence="1 2" key="1">
    <citation type="submission" date="2019-08" db="EMBL/GenBank/DDBJ databases">
        <title>Deep-cultivation of Planctomycetes and their phenomic and genomic characterization uncovers novel biology.</title>
        <authorList>
            <person name="Wiegand S."/>
            <person name="Jogler M."/>
            <person name="Boedeker C."/>
            <person name="Pinto D."/>
            <person name="Vollmers J."/>
            <person name="Rivas-Marin E."/>
            <person name="Kohn T."/>
            <person name="Peeters S.H."/>
            <person name="Heuer A."/>
            <person name="Rast P."/>
            <person name="Oberbeckmann S."/>
            <person name="Bunk B."/>
            <person name="Jeske O."/>
            <person name="Meyerdierks A."/>
            <person name="Storesund J.E."/>
            <person name="Kallscheuer N."/>
            <person name="Luecker S."/>
            <person name="Lage O.M."/>
            <person name="Pohl T."/>
            <person name="Merkel B.J."/>
            <person name="Hornburger P."/>
            <person name="Mueller R.-W."/>
            <person name="Bruemmer F."/>
            <person name="Labrenz M."/>
            <person name="Spormann A.M."/>
            <person name="Op den Camp H."/>
            <person name="Overmann J."/>
            <person name="Amann R."/>
            <person name="Jetten M.S.M."/>
            <person name="Mascher T."/>
            <person name="Medema M.H."/>
            <person name="Devos D.P."/>
            <person name="Kaster A.-K."/>
            <person name="Ovreas L."/>
            <person name="Rohde M."/>
            <person name="Galperin M.Y."/>
            <person name="Jogler C."/>
        </authorList>
    </citation>
    <scope>NUCLEOTIDE SEQUENCE [LARGE SCALE GENOMIC DNA]</scope>
    <source>
        <strain evidence="1 2">FC18</strain>
    </source>
</reference>
<dbReference type="Proteomes" id="UP000322214">
    <property type="component" value="Chromosome"/>
</dbReference>
<evidence type="ECO:0000313" key="1">
    <source>
        <dbReference type="EMBL" id="QEG23982.1"/>
    </source>
</evidence>
<gene>
    <name evidence="1" type="ORF">MFFC18_38880</name>
</gene>
<dbReference type="KEGG" id="mff:MFFC18_38880"/>
<dbReference type="Pfam" id="PF02635">
    <property type="entry name" value="DsrE"/>
    <property type="match status" value="1"/>
</dbReference>
<dbReference type="EMBL" id="CP042912">
    <property type="protein sequence ID" value="QEG23982.1"/>
    <property type="molecule type" value="Genomic_DNA"/>
</dbReference>
<keyword evidence="2" id="KW-1185">Reference proteome</keyword>
<proteinExistence type="predicted"/>
<dbReference type="InterPro" id="IPR003787">
    <property type="entry name" value="Sulphur_relay_DsrE/F-like"/>
</dbReference>
<dbReference type="OrthoDB" id="9812053at2"/>
<protein>
    <submittedName>
        <fullName evidence="1">DsrE/DsrF-like family protein</fullName>
    </submittedName>
</protein>
<name>A0A5B9PGU6_9BACT</name>
<organism evidence="1 2">
    <name type="scientific">Mariniblastus fucicola</name>
    <dbReference type="NCBI Taxonomy" id="980251"/>
    <lineage>
        <taxon>Bacteria</taxon>
        <taxon>Pseudomonadati</taxon>
        <taxon>Planctomycetota</taxon>
        <taxon>Planctomycetia</taxon>
        <taxon>Pirellulales</taxon>
        <taxon>Pirellulaceae</taxon>
        <taxon>Mariniblastus</taxon>
    </lineage>
</organism>
<dbReference type="AlphaFoldDB" id="A0A5B9PGU6"/>
<dbReference type="InterPro" id="IPR027396">
    <property type="entry name" value="DsrEFH-like"/>
</dbReference>
<evidence type="ECO:0000313" key="2">
    <source>
        <dbReference type="Proteomes" id="UP000322214"/>
    </source>
</evidence>
<dbReference type="RefSeq" id="WP_075082456.1">
    <property type="nucleotide sequence ID" value="NZ_CP042912.1"/>
</dbReference>
<sequence>MSDTFCVTINSCKENGDKATVGFVVATAALGSGKDTMVFLSTDGVWASVKDEAANVNEGGPFKPLTDLVTRFIAAGGRVIACAPCCKKREISEDQLFDGVEIAGGAVLVEWLSNGSPNVSY</sequence>